<evidence type="ECO:0000256" key="8">
    <source>
        <dbReference type="ARBA" id="ARBA00023004"/>
    </source>
</evidence>
<evidence type="ECO:0000256" key="6">
    <source>
        <dbReference type="ARBA" id="ARBA00022827"/>
    </source>
</evidence>
<keyword evidence="3" id="KW-0285">Flavoprotein</keyword>
<dbReference type="EMBL" id="GEDC01017115">
    <property type="protein sequence ID" value="JAS20183.1"/>
    <property type="molecule type" value="Transcribed_RNA"/>
</dbReference>
<keyword evidence="8" id="KW-0408">Iron</keyword>
<proteinExistence type="inferred from homology"/>
<evidence type="ECO:0000256" key="3">
    <source>
        <dbReference type="ARBA" id="ARBA00022630"/>
    </source>
</evidence>
<evidence type="ECO:0000256" key="9">
    <source>
        <dbReference type="ARBA" id="ARBA00023014"/>
    </source>
</evidence>
<comment type="similarity">
    <text evidence="2">Belongs to the FAD-dependent oxidoreductase family.</text>
</comment>
<dbReference type="Gene3D" id="2.102.10.10">
    <property type="entry name" value="Rieske [2Fe-2S] iron-sulphur domain"/>
    <property type="match status" value="1"/>
</dbReference>
<sequence>MVLVKGLTRFVSNGIRALCQRGLIIKAVTITQVSMATDKGPNEIIEGVVCKIGDIKENEMKVFDLGPDGGQVLLVHQQGKINAIGTKCSHYGAPLITGALGKGKVRCPWHGACFNIGTGDIEDFPGLDSIPCYQVQVLPDGGVKVRANKSDLEANKRVKGMCPRDKRNAVTYAVIGGGPASANCVEALRQEGFTGRIVMICKEPYNPYDRIKVSKVLDSEPEKIQLRSNEFYAENNIELMKGVSAVKLDTKLKQVELSNNQKLKYDKVFIATGSTPRKLEIPGYDLENVLTLRNIDDTKALLKKLGPNKTANVVIWGSSFIAMEAAASCINRAKSVTVVARSNLPFKTQYGDSVGQRIMDLFREKGVYMEMPNHIEELVGSNGKVTHAILRDNSKHEADIVIMALGSTFNTEFLKGSGVTLNSDGTVPVDKFLETNVKGVYAGGDIAFAPVTVEEDRKFAIGHWQLAQYHGNTAAHNMLGKSKPIKSVPFFWTMLFGKGFRYAGHCEKYDDVLIFGDLIELNFTAYYCDGPNVKAVLGTDNTPALFAEFIFEGNKLAKTEVIRSTFDWKLKVPKGKV</sequence>
<dbReference type="SUPFAM" id="SSF50022">
    <property type="entry name" value="ISP domain"/>
    <property type="match status" value="1"/>
</dbReference>
<dbReference type="PROSITE" id="PS51296">
    <property type="entry name" value="RIESKE"/>
    <property type="match status" value="1"/>
</dbReference>
<evidence type="ECO:0000256" key="2">
    <source>
        <dbReference type="ARBA" id="ARBA00006442"/>
    </source>
</evidence>
<accession>A0A1B6D3G7</accession>
<evidence type="ECO:0000256" key="5">
    <source>
        <dbReference type="ARBA" id="ARBA00022723"/>
    </source>
</evidence>
<dbReference type="Gene3D" id="3.50.50.60">
    <property type="entry name" value="FAD/NAD(P)-binding domain"/>
    <property type="match status" value="2"/>
</dbReference>
<evidence type="ECO:0000313" key="11">
    <source>
        <dbReference type="EMBL" id="JAS20183.1"/>
    </source>
</evidence>
<dbReference type="SUPFAM" id="SSF55424">
    <property type="entry name" value="FAD/NAD-linked reductases, dimerisation (C-terminal) domain"/>
    <property type="match status" value="1"/>
</dbReference>
<name>A0A1B6D3G7_9HEMI</name>
<dbReference type="InterPro" id="IPR023753">
    <property type="entry name" value="FAD/NAD-binding_dom"/>
</dbReference>
<evidence type="ECO:0000256" key="7">
    <source>
        <dbReference type="ARBA" id="ARBA00023002"/>
    </source>
</evidence>
<evidence type="ECO:0000259" key="10">
    <source>
        <dbReference type="PROSITE" id="PS51296"/>
    </source>
</evidence>
<keyword evidence="4" id="KW-0001">2Fe-2S</keyword>
<dbReference type="AlphaFoldDB" id="A0A1B6D3G7"/>
<keyword evidence="6" id="KW-0274">FAD</keyword>
<keyword evidence="9" id="KW-0411">Iron-sulfur</keyword>
<comment type="cofactor">
    <cofactor evidence="1">
        <name>FAD</name>
        <dbReference type="ChEBI" id="CHEBI:57692"/>
    </cofactor>
</comment>
<dbReference type="Gene3D" id="3.30.390.30">
    <property type="match status" value="1"/>
</dbReference>
<dbReference type="InterPro" id="IPR050446">
    <property type="entry name" value="FAD-oxidoreductase/Apoptosis"/>
</dbReference>
<dbReference type="InterPro" id="IPR036188">
    <property type="entry name" value="FAD/NAD-bd_sf"/>
</dbReference>
<keyword evidence="5" id="KW-0479">Metal-binding</keyword>
<dbReference type="GO" id="GO:0016651">
    <property type="term" value="F:oxidoreductase activity, acting on NAD(P)H"/>
    <property type="evidence" value="ECO:0007669"/>
    <property type="project" value="TreeGrafter"/>
</dbReference>
<dbReference type="PANTHER" id="PTHR43557:SF2">
    <property type="entry name" value="RIESKE DOMAIN-CONTAINING PROTEIN-RELATED"/>
    <property type="match status" value="1"/>
</dbReference>
<dbReference type="GO" id="GO:0051537">
    <property type="term" value="F:2 iron, 2 sulfur cluster binding"/>
    <property type="evidence" value="ECO:0007669"/>
    <property type="project" value="UniProtKB-KW"/>
</dbReference>
<dbReference type="FunFam" id="2.102.10.10:FF:000003">
    <property type="entry name" value="apoptosis-inducing factor 3 isoform X2"/>
    <property type="match status" value="1"/>
</dbReference>
<dbReference type="Pfam" id="PF00355">
    <property type="entry name" value="Rieske"/>
    <property type="match status" value="1"/>
</dbReference>
<feature type="domain" description="Rieske" evidence="10">
    <location>
        <begin position="47"/>
        <end position="144"/>
    </location>
</feature>
<dbReference type="CDD" id="cd03478">
    <property type="entry name" value="Rieske_AIFL_N"/>
    <property type="match status" value="1"/>
</dbReference>
<evidence type="ECO:0000313" key="12">
    <source>
        <dbReference type="EMBL" id="JAS28201.1"/>
    </source>
</evidence>
<dbReference type="InterPro" id="IPR036922">
    <property type="entry name" value="Rieske_2Fe-2S_sf"/>
</dbReference>
<dbReference type="GO" id="GO:0046872">
    <property type="term" value="F:metal ion binding"/>
    <property type="evidence" value="ECO:0007669"/>
    <property type="project" value="UniProtKB-KW"/>
</dbReference>
<dbReference type="InterPro" id="IPR017941">
    <property type="entry name" value="Rieske_2Fe-2S"/>
</dbReference>
<evidence type="ECO:0000256" key="1">
    <source>
        <dbReference type="ARBA" id="ARBA00001974"/>
    </source>
</evidence>
<dbReference type="PRINTS" id="PR00368">
    <property type="entry name" value="FADPNR"/>
</dbReference>
<evidence type="ECO:0000256" key="4">
    <source>
        <dbReference type="ARBA" id="ARBA00022714"/>
    </source>
</evidence>
<dbReference type="GO" id="GO:0005737">
    <property type="term" value="C:cytoplasm"/>
    <property type="evidence" value="ECO:0007669"/>
    <property type="project" value="TreeGrafter"/>
</dbReference>
<organism evidence="11">
    <name type="scientific">Clastoptera arizonana</name>
    <name type="common">Arizona spittle bug</name>
    <dbReference type="NCBI Taxonomy" id="38151"/>
    <lineage>
        <taxon>Eukaryota</taxon>
        <taxon>Metazoa</taxon>
        <taxon>Ecdysozoa</taxon>
        <taxon>Arthropoda</taxon>
        <taxon>Hexapoda</taxon>
        <taxon>Insecta</taxon>
        <taxon>Pterygota</taxon>
        <taxon>Neoptera</taxon>
        <taxon>Paraneoptera</taxon>
        <taxon>Hemiptera</taxon>
        <taxon>Auchenorrhyncha</taxon>
        <taxon>Cercopoidea</taxon>
        <taxon>Clastopteridae</taxon>
        <taxon>Clastoptera</taxon>
    </lineage>
</organism>
<dbReference type="EMBL" id="GEDC01009097">
    <property type="protein sequence ID" value="JAS28201.1"/>
    <property type="molecule type" value="Transcribed_RNA"/>
</dbReference>
<dbReference type="PRINTS" id="PR00411">
    <property type="entry name" value="PNDRDTASEI"/>
</dbReference>
<dbReference type="InterPro" id="IPR016156">
    <property type="entry name" value="FAD/NAD-linked_Rdtase_dimer_sf"/>
</dbReference>
<dbReference type="PANTHER" id="PTHR43557">
    <property type="entry name" value="APOPTOSIS-INDUCING FACTOR 1"/>
    <property type="match status" value="1"/>
</dbReference>
<dbReference type="Pfam" id="PF07992">
    <property type="entry name" value="Pyr_redox_2"/>
    <property type="match status" value="1"/>
</dbReference>
<dbReference type="SUPFAM" id="SSF51905">
    <property type="entry name" value="FAD/NAD(P)-binding domain"/>
    <property type="match status" value="2"/>
</dbReference>
<keyword evidence="7" id="KW-0560">Oxidoreductase</keyword>
<reference evidence="11" key="1">
    <citation type="submission" date="2015-12" db="EMBL/GenBank/DDBJ databases">
        <title>De novo transcriptome assembly of four potential Pierce s Disease insect vectors from Arizona vineyards.</title>
        <authorList>
            <person name="Tassone E.E."/>
        </authorList>
    </citation>
    <scope>NUCLEOTIDE SEQUENCE</scope>
</reference>
<protein>
    <recommendedName>
        <fullName evidence="10">Rieske domain-containing protein</fullName>
    </recommendedName>
</protein>
<gene>
    <name evidence="12" type="ORF">g.28843</name>
    <name evidence="11" type="ORF">g.28846</name>
</gene>